<proteinExistence type="predicted"/>
<evidence type="ECO:0000313" key="3">
    <source>
        <dbReference type="EMBL" id="GAA0517537.1"/>
    </source>
</evidence>
<dbReference type="InterPro" id="IPR046366">
    <property type="entry name" value="MPAB"/>
</dbReference>
<dbReference type="Proteomes" id="UP001500729">
    <property type="component" value="Unassembled WGS sequence"/>
</dbReference>
<comment type="caution">
    <text evidence="3">The sequence shown here is derived from an EMBL/GenBank/DDBJ whole genome shotgun (WGS) entry which is preliminary data.</text>
</comment>
<keyword evidence="4" id="KW-1185">Reference proteome</keyword>
<name>A0ABN1CG75_SACER</name>
<feature type="region of interest" description="Disordered" evidence="1">
    <location>
        <begin position="252"/>
        <end position="300"/>
    </location>
</feature>
<dbReference type="InterPro" id="IPR018713">
    <property type="entry name" value="MPAB/Lcp_cat_dom"/>
</dbReference>
<organism evidence="3 4">
    <name type="scientific">Saccharopolyspora erythraea</name>
    <name type="common">Streptomyces erythraeus</name>
    <dbReference type="NCBI Taxonomy" id="1836"/>
    <lineage>
        <taxon>Bacteria</taxon>
        <taxon>Bacillati</taxon>
        <taxon>Actinomycetota</taxon>
        <taxon>Actinomycetes</taxon>
        <taxon>Pseudonocardiales</taxon>
        <taxon>Pseudonocardiaceae</taxon>
        <taxon>Saccharopolyspora</taxon>
    </lineage>
</organism>
<protein>
    <submittedName>
        <fullName evidence="3">Oxygenase MpaB family protein</fullName>
    </submittedName>
</protein>
<dbReference type="Pfam" id="PF09995">
    <property type="entry name" value="MPAB_Lcp_cat"/>
    <property type="match status" value="1"/>
</dbReference>
<sequence length="300" mass="34255">MKRFDRLERILAMDPDRDYESIYRLLAEYEFPWDVTKSLEMALFRTYAVPSIGRLLDRTGEFTRCPQKRYDDTVLILFEILHNGPSSAKGRAALEWLNRIHGRYRISDDDYRYTLSTFVVMPVRWIEAYGWRRLHPVEVRAITNVMRAMGEGMRISEIPETYEEFARLFDDYERDNFGRDSGGTRVAQATLDLFGSWYPKALSGAVSDAAHLLMEPHLLAAFGFPEPSARARRLAGLALKLRAGIVRMGPARPDSRPVAPEPLTYPDGYTLSDLGPESFHRHLARQGAGPDAEPRCPAAR</sequence>
<reference evidence="3 4" key="1">
    <citation type="journal article" date="2019" name="Int. J. Syst. Evol. Microbiol.">
        <title>The Global Catalogue of Microorganisms (GCM) 10K type strain sequencing project: providing services to taxonomists for standard genome sequencing and annotation.</title>
        <authorList>
            <consortium name="The Broad Institute Genomics Platform"/>
            <consortium name="The Broad Institute Genome Sequencing Center for Infectious Disease"/>
            <person name="Wu L."/>
            <person name="Ma J."/>
        </authorList>
    </citation>
    <scope>NUCLEOTIDE SEQUENCE [LARGE SCALE GENOMIC DNA]</scope>
    <source>
        <strain evidence="3 4">JCM 10303</strain>
    </source>
</reference>
<dbReference type="RefSeq" id="WP_009942261.1">
    <property type="nucleotide sequence ID" value="NZ_BAAAGS010000007.1"/>
</dbReference>
<dbReference type="EMBL" id="BAAAGS010000007">
    <property type="protein sequence ID" value="GAA0517537.1"/>
    <property type="molecule type" value="Genomic_DNA"/>
</dbReference>
<evidence type="ECO:0000313" key="4">
    <source>
        <dbReference type="Proteomes" id="UP001500729"/>
    </source>
</evidence>
<evidence type="ECO:0000259" key="2">
    <source>
        <dbReference type="Pfam" id="PF09995"/>
    </source>
</evidence>
<dbReference type="PANTHER" id="PTHR36124:SF1">
    <property type="entry name" value="ER-BOUND OXYGENASE MPAB_MPAB'_RUBBER OXYGENASE CATALYTIC DOMAIN-CONTAINING PROTEIN"/>
    <property type="match status" value="1"/>
</dbReference>
<evidence type="ECO:0000256" key="1">
    <source>
        <dbReference type="SAM" id="MobiDB-lite"/>
    </source>
</evidence>
<dbReference type="PANTHER" id="PTHR36124">
    <property type="match status" value="1"/>
</dbReference>
<gene>
    <name evidence="3" type="ORF">GCM10009533_15820</name>
</gene>
<accession>A0ABN1CG75</accession>
<feature type="domain" description="ER-bound oxygenase mpaB/mpaB'/Rubber oxygenase catalytic" evidence="2">
    <location>
        <begin position="48"/>
        <end position="239"/>
    </location>
</feature>